<dbReference type="AlphaFoldDB" id="A0A8K0JA40"/>
<evidence type="ECO:0000313" key="2">
    <source>
        <dbReference type="EMBL" id="KAG5928625.1"/>
    </source>
</evidence>
<feature type="compositionally biased region" description="Polar residues" evidence="1">
    <location>
        <begin position="20"/>
        <end position="32"/>
    </location>
</feature>
<keyword evidence="3" id="KW-1185">Reference proteome</keyword>
<gene>
    <name evidence="2" type="ORF">E4U42_000286</name>
</gene>
<reference evidence="2" key="1">
    <citation type="journal article" date="2020" name="bioRxiv">
        <title>Whole genome comparisons of ergot fungi reveals the divergence and evolution of species within the genus Claviceps are the result of varying mechanisms driving genome evolution and host range expansion.</title>
        <authorList>
            <person name="Wyka S.A."/>
            <person name="Mondo S.J."/>
            <person name="Liu M."/>
            <person name="Dettman J."/>
            <person name="Nalam V."/>
            <person name="Broders K.D."/>
        </authorList>
    </citation>
    <scope>NUCLEOTIDE SEQUENCE</scope>
    <source>
        <strain evidence="2">CCC 489</strain>
    </source>
</reference>
<accession>A0A8K0JA40</accession>
<evidence type="ECO:0000313" key="3">
    <source>
        <dbReference type="Proteomes" id="UP000811619"/>
    </source>
</evidence>
<proteinExistence type="predicted"/>
<dbReference type="EMBL" id="SRPY01000106">
    <property type="protein sequence ID" value="KAG5928625.1"/>
    <property type="molecule type" value="Genomic_DNA"/>
</dbReference>
<feature type="region of interest" description="Disordered" evidence="1">
    <location>
        <begin position="1"/>
        <end position="77"/>
    </location>
</feature>
<dbReference type="Proteomes" id="UP000811619">
    <property type="component" value="Unassembled WGS sequence"/>
</dbReference>
<sequence length="94" mass="10737">MSNTDNAASRGQGGKRQHAQRQCQNSRLTTRRLSSEHLTVSDRRTTAVDDLEVKDERNPRELQTASDAEAKARREADNIVGEFPELYKYTSKWT</sequence>
<feature type="compositionally biased region" description="Basic and acidic residues" evidence="1">
    <location>
        <begin position="68"/>
        <end position="77"/>
    </location>
</feature>
<organism evidence="2 3">
    <name type="scientific">Claviceps africana</name>
    <dbReference type="NCBI Taxonomy" id="83212"/>
    <lineage>
        <taxon>Eukaryota</taxon>
        <taxon>Fungi</taxon>
        <taxon>Dikarya</taxon>
        <taxon>Ascomycota</taxon>
        <taxon>Pezizomycotina</taxon>
        <taxon>Sordariomycetes</taxon>
        <taxon>Hypocreomycetidae</taxon>
        <taxon>Hypocreales</taxon>
        <taxon>Clavicipitaceae</taxon>
        <taxon>Claviceps</taxon>
    </lineage>
</organism>
<feature type="compositionally biased region" description="Basic and acidic residues" evidence="1">
    <location>
        <begin position="33"/>
        <end position="47"/>
    </location>
</feature>
<comment type="caution">
    <text evidence="2">The sequence shown here is derived from an EMBL/GenBank/DDBJ whole genome shotgun (WGS) entry which is preliminary data.</text>
</comment>
<protein>
    <submittedName>
        <fullName evidence="2">Uncharacterized protein</fullName>
    </submittedName>
</protein>
<evidence type="ECO:0000256" key="1">
    <source>
        <dbReference type="SAM" id="MobiDB-lite"/>
    </source>
</evidence>
<name>A0A8K0JA40_9HYPO</name>